<evidence type="ECO:0000313" key="4">
    <source>
        <dbReference type="WBParaSite" id="TASK_0000128501-mRNA-1"/>
    </source>
</evidence>
<feature type="transmembrane region" description="Helical" evidence="1">
    <location>
        <begin position="7"/>
        <end position="28"/>
    </location>
</feature>
<accession>A0A0R3VV85</accession>
<name>A0A0R3VV85_TAEAS</name>
<gene>
    <name evidence="2" type="ORF">TASK_LOCUS1286</name>
</gene>
<feature type="transmembrane region" description="Helical" evidence="1">
    <location>
        <begin position="108"/>
        <end position="129"/>
    </location>
</feature>
<dbReference type="Proteomes" id="UP000282613">
    <property type="component" value="Unassembled WGS sequence"/>
</dbReference>
<sequence length="139" mass="14936">MAHKDHRIGYVFLALIAAILYFTAIGYSGWDCRGSILGKECTNSKVNLITGALLLTAGLVVLIASLFLIAAVTKGKDWMDILSTVLTLIAAILAMAGVFYYLDTKNIWSPFIATIAMSVTVALAAILIFDHCTISVHKA</sequence>
<evidence type="ECO:0000313" key="3">
    <source>
        <dbReference type="Proteomes" id="UP000282613"/>
    </source>
</evidence>
<evidence type="ECO:0000256" key="1">
    <source>
        <dbReference type="SAM" id="Phobius"/>
    </source>
</evidence>
<keyword evidence="1" id="KW-0472">Membrane</keyword>
<keyword evidence="1" id="KW-1133">Transmembrane helix</keyword>
<organism evidence="4">
    <name type="scientific">Taenia asiatica</name>
    <name type="common">Asian tapeworm</name>
    <dbReference type="NCBI Taxonomy" id="60517"/>
    <lineage>
        <taxon>Eukaryota</taxon>
        <taxon>Metazoa</taxon>
        <taxon>Spiralia</taxon>
        <taxon>Lophotrochozoa</taxon>
        <taxon>Platyhelminthes</taxon>
        <taxon>Cestoda</taxon>
        <taxon>Eucestoda</taxon>
        <taxon>Cyclophyllidea</taxon>
        <taxon>Taeniidae</taxon>
        <taxon>Taenia</taxon>
    </lineage>
</organism>
<reference evidence="2 3" key="2">
    <citation type="submission" date="2018-11" db="EMBL/GenBank/DDBJ databases">
        <authorList>
            <consortium name="Pathogen Informatics"/>
        </authorList>
    </citation>
    <scope>NUCLEOTIDE SEQUENCE [LARGE SCALE GENOMIC DNA]</scope>
</reference>
<dbReference type="OrthoDB" id="6266799at2759"/>
<feature type="transmembrane region" description="Helical" evidence="1">
    <location>
        <begin position="48"/>
        <end position="69"/>
    </location>
</feature>
<dbReference type="WBParaSite" id="TASK_0000128501-mRNA-1">
    <property type="protein sequence ID" value="TASK_0000128501-mRNA-1"/>
    <property type="gene ID" value="TASK_0000128501"/>
</dbReference>
<reference evidence="4" key="1">
    <citation type="submission" date="2017-02" db="UniProtKB">
        <authorList>
            <consortium name="WormBaseParasite"/>
        </authorList>
    </citation>
    <scope>IDENTIFICATION</scope>
</reference>
<feature type="transmembrane region" description="Helical" evidence="1">
    <location>
        <begin position="81"/>
        <end position="102"/>
    </location>
</feature>
<dbReference type="AlphaFoldDB" id="A0A0R3VV85"/>
<dbReference type="EMBL" id="UYRS01000297">
    <property type="protein sequence ID" value="VDK22806.1"/>
    <property type="molecule type" value="Genomic_DNA"/>
</dbReference>
<keyword evidence="1" id="KW-0812">Transmembrane</keyword>
<keyword evidence="3" id="KW-1185">Reference proteome</keyword>
<evidence type="ECO:0000313" key="2">
    <source>
        <dbReference type="EMBL" id="VDK22806.1"/>
    </source>
</evidence>
<protein>
    <submittedName>
        <fullName evidence="4">Expressed conserved protein</fullName>
    </submittedName>
</protein>
<proteinExistence type="predicted"/>